<name>A0A8H6E1E3_PETAA</name>
<evidence type="ECO:0000256" key="2">
    <source>
        <dbReference type="ARBA" id="ARBA00023145"/>
    </source>
</evidence>
<evidence type="ECO:0000259" key="4">
    <source>
        <dbReference type="PROSITE" id="PS51695"/>
    </source>
</evidence>
<comment type="caution">
    <text evidence="3">Lacks conserved residue(s) required for the propagation of feature annotation.</text>
</comment>
<keyword evidence="2" id="KW-0865">Zymogen</keyword>
<dbReference type="EMBL" id="SPNV01000387">
    <property type="protein sequence ID" value="KAF5855764.1"/>
    <property type="molecule type" value="Genomic_DNA"/>
</dbReference>
<evidence type="ECO:0000256" key="1">
    <source>
        <dbReference type="ARBA" id="ARBA00022729"/>
    </source>
</evidence>
<reference evidence="5 6" key="1">
    <citation type="submission" date="2019-04" db="EMBL/GenBank/DDBJ databases">
        <title>Aspergillus burnettii sp. nov., novel species from soil in southeast Queensland.</title>
        <authorList>
            <person name="Gilchrist C.L.M."/>
            <person name="Pitt J.I."/>
            <person name="Lange L."/>
            <person name="Lacey H.J."/>
            <person name="Vuong D."/>
            <person name="Midgley D.J."/>
            <person name="Greenfield P."/>
            <person name="Bradbury M."/>
            <person name="Lacey E."/>
            <person name="Busk P.K."/>
            <person name="Pilgaard B."/>
            <person name="Chooi Y.H."/>
            <person name="Piggott A.M."/>
        </authorList>
    </citation>
    <scope>NUCLEOTIDE SEQUENCE [LARGE SCALE GENOMIC DNA]</scope>
    <source>
        <strain evidence="5 6">FRR 5400</strain>
    </source>
</reference>
<dbReference type="Proteomes" id="UP000541154">
    <property type="component" value="Unassembled WGS sequence"/>
</dbReference>
<dbReference type="InterPro" id="IPR030400">
    <property type="entry name" value="Sedolisin_dom"/>
</dbReference>
<evidence type="ECO:0000313" key="6">
    <source>
        <dbReference type="Proteomes" id="UP000541154"/>
    </source>
</evidence>
<gene>
    <name evidence="5" type="ORF">ETB97_008464</name>
</gene>
<dbReference type="GO" id="GO:0008240">
    <property type="term" value="F:tripeptidyl-peptidase activity"/>
    <property type="evidence" value="ECO:0007669"/>
    <property type="project" value="TreeGrafter"/>
</dbReference>
<comment type="caution">
    <text evidence="5">The sequence shown here is derived from an EMBL/GenBank/DDBJ whole genome shotgun (WGS) entry which is preliminary data.</text>
</comment>
<keyword evidence="1" id="KW-0732">Signal</keyword>
<keyword evidence="6" id="KW-1185">Reference proteome</keyword>
<dbReference type="Gene3D" id="3.40.50.200">
    <property type="entry name" value="Peptidase S8/S53 domain"/>
    <property type="match status" value="2"/>
</dbReference>
<dbReference type="CDD" id="cd04056">
    <property type="entry name" value="Peptidases_S53"/>
    <property type="match status" value="1"/>
</dbReference>
<organism evidence="5 6">
    <name type="scientific">Petromyces alliaceus</name>
    <name type="common">Aspergillus alliaceus</name>
    <dbReference type="NCBI Taxonomy" id="209559"/>
    <lineage>
        <taxon>Eukaryota</taxon>
        <taxon>Fungi</taxon>
        <taxon>Dikarya</taxon>
        <taxon>Ascomycota</taxon>
        <taxon>Pezizomycotina</taxon>
        <taxon>Eurotiomycetes</taxon>
        <taxon>Eurotiomycetidae</taxon>
        <taxon>Eurotiales</taxon>
        <taxon>Aspergillaceae</taxon>
        <taxon>Aspergillus</taxon>
        <taxon>Aspergillus subgen. Circumdati</taxon>
    </lineage>
</organism>
<dbReference type="GO" id="GO:0006508">
    <property type="term" value="P:proteolysis"/>
    <property type="evidence" value="ECO:0007669"/>
    <property type="project" value="InterPro"/>
</dbReference>
<dbReference type="SUPFAM" id="SSF52743">
    <property type="entry name" value="Subtilisin-like"/>
    <property type="match status" value="1"/>
</dbReference>
<evidence type="ECO:0000256" key="3">
    <source>
        <dbReference type="PROSITE-ProRule" id="PRU01032"/>
    </source>
</evidence>
<evidence type="ECO:0000313" key="5">
    <source>
        <dbReference type="EMBL" id="KAF5855764.1"/>
    </source>
</evidence>
<proteinExistence type="predicted"/>
<dbReference type="AlphaFoldDB" id="A0A8H6E1E3"/>
<protein>
    <recommendedName>
        <fullName evidence="4">Peptidase S53 domain-containing protein</fullName>
    </recommendedName>
</protein>
<dbReference type="PANTHER" id="PTHR14218">
    <property type="entry name" value="PROTEASE S8 TRIPEPTIDYL PEPTIDASE I CLN2"/>
    <property type="match status" value="1"/>
</dbReference>
<sequence length="310" mass="33752">MALVDYLGEFNNRSDIVRFLGTYRPDAVAAAKTFQDIGVAGDAGTMLGIAYPIPLTTYSVAGPDPPFLPDSYTPANTNEPFLTWLNWILDKPDAELPSVVSTSYGDIEQTVPASYAQRICRAFSQLGARGVSVIVGAGDHGIGHPGDRVSNDGLENPQFHKQAAHSYLSHIGNLHSGMFEPRRRAYPDVAVQGYRFVTVWNGETRLVDGTSASTQTFATIVALANDALIANDKPRMVFLNPWLYAGGFKAFRDVSVGSNTGCNTTAFPATAWWDAASGWGTPWFPELKALAMNRRFRDSHPWYAAIRSGL</sequence>
<dbReference type="InterPro" id="IPR050819">
    <property type="entry name" value="Tripeptidyl-peptidase_I"/>
</dbReference>
<dbReference type="GO" id="GO:0004252">
    <property type="term" value="F:serine-type endopeptidase activity"/>
    <property type="evidence" value="ECO:0007669"/>
    <property type="project" value="InterPro"/>
</dbReference>
<dbReference type="InterPro" id="IPR036852">
    <property type="entry name" value="Peptidase_S8/S53_dom_sf"/>
</dbReference>
<dbReference type="PANTHER" id="PTHR14218:SF39">
    <property type="entry name" value="PEPTIDASE S53 DOMAIN-CONTAINING PROTEIN"/>
    <property type="match status" value="1"/>
</dbReference>
<accession>A0A8H6E1E3</accession>
<feature type="domain" description="Peptidase S53" evidence="4">
    <location>
        <begin position="1"/>
        <end position="294"/>
    </location>
</feature>
<dbReference type="PROSITE" id="PS51695">
    <property type="entry name" value="SEDOLISIN"/>
    <property type="match status" value="1"/>
</dbReference>